<proteinExistence type="predicted"/>
<dbReference type="Pfam" id="PF13400">
    <property type="entry name" value="Tad"/>
    <property type="match status" value="1"/>
</dbReference>
<sequence length="533" mass="57004">MWRSVQRLWKRTDGAVAPTVALSLFGLIAAGGIAFDYARLAGMDTELQQAADQAALAAVTQLDRSDDAITHAEASIQDGTASNRLARNLTRFANDSDGVSVEIENITFCSDFDDGVADTATACDVTTDPAEARFVWVQTSMRTANYAFTPIVQALRGTSHAEAVAGVESSICNIAPLFVCAPSEDFPTEDDIGKGLLMKTGAQNAWFPGNYGFLDLGPGNPGVVDALLGHGLNGCQKIDESNTEPGNKNATDAINTRFDIYAGVGATNSPSICSDTAEGSGCPDKDVGKDLSMTMTYEFSQNKNLPAPTSSGTCDSIATGNQGNPNPKITFTPFALNSNVKGMPRDTCHYTGTCADGNFGDKVWNRDAYFLANYGWNSATWPTNTGLPSDATRYEVYQWETTASPSKLVSYQVGADSHPATNPKITGQTATYSTTRTCAYRKPRQAKGAADEGRRILPVVAANCESLNGKETLDEFHAIRVFNVFLTEPSMNRAVPGVTDDKEIYGEVIGPAETVAGGTGFQYYSRNRPYLVR</sequence>
<gene>
    <name evidence="2" type="ORF">LZ538_08990</name>
</gene>
<dbReference type="RefSeq" id="WP_249831686.1">
    <property type="nucleotide sequence ID" value="NZ_JAMGBE010000003.1"/>
</dbReference>
<organism evidence="2 3">
    <name type="scientific">Sphingomonas hankyongi</name>
    <dbReference type="NCBI Taxonomy" id="2908209"/>
    <lineage>
        <taxon>Bacteria</taxon>
        <taxon>Pseudomonadati</taxon>
        <taxon>Pseudomonadota</taxon>
        <taxon>Alphaproteobacteria</taxon>
        <taxon>Sphingomonadales</taxon>
        <taxon>Sphingomonadaceae</taxon>
        <taxon>Sphingomonas</taxon>
    </lineage>
</organism>
<dbReference type="Proteomes" id="UP001165342">
    <property type="component" value="Unassembled WGS sequence"/>
</dbReference>
<reference evidence="2" key="1">
    <citation type="submission" date="2022-05" db="EMBL/GenBank/DDBJ databases">
        <authorList>
            <person name="Jo J.-H."/>
            <person name="Im W.-T."/>
        </authorList>
    </citation>
    <scope>NUCLEOTIDE SEQUENCE</scope>
    <source>
        <strain evidence="2">SE220</strain>
    </source>
</reference>
<name>A0ABT0S2Y2_9SPHN</name>
<evidence type="ECO:0000313" key="3">
    <source>
        <dbReference type="Proteomes" id="UP001165342"/>
    </source>
</evidence>
<evidence type="ECO:0000259" key="1">
    <source>
        <dbReference type="Pfam" id="PF13400"/>
    </source>
</evidence>
<comment type="caution">
    <text evidence="2">The sequence shown here is derived from an EMBL/GenBank/DDBJ whole genome shotgun (WGS) entry which is preliminary data.</text>
</comment>
<feature type="domain" description="Putative Flp pilus-assembly TadG-like N-terminal" evidence="1">
    <location>
        <begin position="14"/>
        <end position="60"/>
    </location>
</feature>
<keyword evidence="3" id="KW-1185">Reference proteome</keyword>
<dbReference type="EMBL" id="JAMGBE010000003">
    <property type="protein sequence ID" value="MCL6730186.1"/>
    <property type="molecule type" value="Genomic_DNA"/>
</dbReference>
<evidence type="ECO:0000313" key="2">
    <source>
        <dbReference type="EMBL" id="MCL6730186.1"/>
    </source>
</evidence>
<accession>A0ABT0S2Y2</accession>
<protein>
    <submittedName>
        <fullName evidence="2">Pilus assembly protein TadG-related protein</fullName>
    </submittedName>
</protein>
<dbReference type="InterPro" id="IPR028087">
    <property type="entry name" value="Tad_N"/>
</dbReference>